<gene>
    <name evidence="3" type="ORF">GPM918_LOCUS3223</name>
    <name evidence="4" type="ORF">SRO942_LOCUS3223</name>
</gene>
<dbReference type="Proteomes" id="UP000681722">
    <property type="component" value="Unassembled WGS sequence"/>
</dbReference>
<keyword evidence="1" id="KW-0853">WD repeat</keyword>
<evidence type="ECO:0000313" key="5">
    <source>
        <dbReference type="Proteomes" id="UP000663829"/>
    </source>
</evidence>
<evidence type="ECO:0000313" key="4">
    <source>
        <dbReference type="EMBL" id="CAF3579912.1"/>
    </source>
</evidence>
<dbReference type="PANTHER" id="PTHR19857:SF8">
    <property type="entry name" value="ANGIO-ASSOCIATED MIGRATORY CELL PROTEIN"/>
    <property type="match status" value="1"/>
</dbReference>
<reference evidence="3" key="1">
    <citation type="submission" date="2021-02" db="EMBL/GenBank/DDBJ databases">
        <authorList>
            <person name="Nowell W R."/>
        </authorList>
    </citation>
    <scope>NUCLEOTIDE SEQUENCE</scope>
</reference>
<dbReference type="SUPFAM" id="SSF50978">
    <property type="entry name" value="WD40 repeat-like"/>
    <property type="match status" value="2"/>
</dbReference>
<name>A0A813SHY3_9BILA</name>
<dbReference type="InterPro" id="IPR036322">
    <property type="entry name" value="WD40_repeat_dom_sf"/>
</dbReference>
<keyword evidence="2" id="KW-0677">Repeat</keyword>
<dbReference type="InterPro" id="IPR015943">
    <property type="entry name" value="WD40/YVTN_repeat-like_dom_sf"/>
</dbReference>
<dbReference type="EMBL" id="CAJNOQ010000387">
    <property type="protein sequence ID" value="CAF0795379.1"/>
    <property type="molecule type" value="Genomic_DNA"/>
</dbReference>
<dbReference type="PANTHER" id="PTHR19857">
    <property type="entry name" value="MITOCHONDRIAL DIVISION PROTEIN 1-RELATED"/>
    <property type="match status" value="1"/>
</dbReference>
<dbReference type="EMBL" id="CAJOBC010000387">
    <property type="protein sequence ID" value="CAF3579912.1"/>
    <property type="molecule type" value="Genomic_DNA"/>
</dbReference>
<dbReference type="SUPFAM" id="SSF101898">
    <property type="entry name" value="NHL repeat"/>
    <property type="match status" value="1"/>
</dbReference>
<dbReference type="Proteomes" id="UP000663829">
    <property type="component" value="Unassembled WGS sequence"/>
</dbReference>
<evidence type="ECO:0000256" key="1">
    <source>
        <dbReference type="ARBA" id="ARBA00022574"/>
    </source>
</evidence>
<protein>
    <submittedName>
        <fullName evidence="3">Uncharacterized protein</fullName>
    </submittedName>
</protein>
<dbReference type="SMART" id="SM00320">
    <property type="entry name" value="WD40"/>
    <property type="match status" value="8"/>
</dbReference>
<dbReference type="AlphaFoldDB" id="A0A813SHY3"/>
<organism evidence="3 5">
    <name type="scientific">Didymodactylos carnosus</name>
    <dbReference type="NCBI Taxonomy" id="1234261"/>
    <lineage>
        <taxon>Eukaryota</taxon>
        <taxon>Metazoa</taxon>
        <taxon>Spiralia</taxon>
        <taxon>Gnathifera</taxon>
        <taxon>Rotifera</taxon>
        <taxon>Eurotatoria</taxon>
        <taxon>Bdelloidea</taxon>
        <taxon>Philodinida</taxon>
        <taxon>Philodinidae</taxon>
        <taxon>Didymodactylos</taxon>
    </lineage>
</organism>
<accession>A0A813SHY3</accession>
<evidence type="ECO:0000256" key="2">
    <source>
        <dbReference type="ARBA" id="ARBA00022737"/>
    </source>
</evidence>
<dbReference type="OrthoDB" id="2096344at2759"/>
<comment type="caution">
    <text evidence="3">The sequence shown here is derived from an EMBL/GenBank/DDBJ whole genome shotgun (WGS) entry which is preliminary data.</text>
</comment>
<dbReference type="InterPro" id="IPR051179">
    <property type="entry name" value="WD_repeat_multifunction"/>
</dbReference>
<evidence type="ECO:0000313" key="3">
    <source>
        <dbReference type="EMBL" id="CAF0795379.1"/>
    </source>
</evidence>
<dbReference type="Pfam" id="PF00400">
    <property type="entry name" value="WD40"/>
    <property type="match status" value="2"/>
</dbReference>
<proteinExistence type="predicted"/>
<dbReference type="InterPro" id="IPR001680">
    <property type="entry name" value="WD40_rpt"/>
</dbReference>
<keyword evidence="5" id="KW-1185">Reference proteome</keyword>
<sequence>MLNDNNLTIDIENIYGVGSFRQCCGFPSIVRNDTVESSDYIYESALNGCIQIYNYSKNERIKFFQASHDIIVLLLYNKKLKKILGCSYSGKMIVWNENYEKLIEYQTRINHVHYGAWTTNGQLIYLCSRFDGTIISLEYQQTENCLKENWLRHWSNKNEEIHPFVEHSTHLTPQIVDQVETSNTYVAGSIGYECVICTNDQRLWAILQRPQQHVKVHQLNALNGQLEKELELESINTKQIYLCSTVNIITIENYYDRNTFSSQFNVDLNSIVSTETNYGEFFAIGLQSGLIFIIDAGHLKIHSIIHAKGAPQALIWYKNDLLTVGYISGIINLWNLNGQLLADGNGAPTSAVCHLQWENEKNNLLWIGGYMGLTLVKIEQEKEIDKVIISNDNLIFNVNTSTNSDLLSTSLKYKLIITTLITKSYHELAGCGLSYLSSSNSIISGDLSGNIYHWSFDSSEPQKHSIISDSIRCLSSIKNTNIIFIGTLSGNLYISDINYPNDFKLVYDFKTTVICMTWNSHFTQCLIGLASGRLVLMLYEQQIQQLCSHLITSLMIPLSQDKIIHIQFLETIVNHCLENEKSDICISKTIDNYRPAEIWSICYSPNELYCATSSEDQTTAIWKIDDLINSYSYQLSNLNLSKAILMGHTTAVTSCSWKIFLSLNKYRILTCADDRTIRLYNGLETDEKKDYYFIQMIKTPSTVFGWFTLTYIQIDSEKNLILCVTQNGYLIIWKLFMDDKDNENDISKVQLYFCSKIHFGSLEGLCYDNNEQRLATIGSDCTVTILKLKLTC</sequence>
<dbReference type="Gene3D" id="2.130.10.10">
    <property type="entry name" value="YVTN repeat-like/Quinoprotein amine dehydrogenase"/>
    <property type="match status" value="3"/>
</dbReference>